<dbReference type="AlphaFoldDB" id="A0AA36FVM3"/>
<comment type="caution">
    <text evidence="2">The sequence shown here is derived from an EMBL/GenBank/DDBJ whole genome shotgun (WGS) entry which is preliminary data.</text>
</comment>
<keyword evidence="1" id="KW-0472">Membrane</keyword>
<protein>
    <submittedName>
        <fullName evidence="2">Uncharacterized protein</fullName>
    </submittedName>
</protein>
<sequence>MLYPPNQPVYQHLGISNTVSTGVLRKIGFVLLIVALVAVAARKSWIEPQNGHISHPNRYRKDTNDACPSNRPFVCYVFDELEKPYPELSGPKDTQVWQ</sequence>
<evidence type="ECO:0000313" key="2">
    <source>
        <dbReference type="EMBL" id="CAJ0566632.1"/>
    </source>
</evidence>
<evidence type="ECO:0000313" key="3">
    <source>
        <dbReference type="Proteomes" id="UP001177023"/>
    </source>
</evidence>
<keyword evidence="3" id="KW-1185">Reference proteome</keyword>
<feature type="transmembrane region" description="Helical" evidence="1">
    <location>
        <begin position="23"/>
        <end position="41"/>
    </location>
</feature>
<dbReference type="EMBL" id="CATQJA010001282">
    <property type="protein sequence ID" value="CAJ0566632.1"/>
    <property type="molecule type" value="Genomic_DNA"/>
</dbReference>
<reference evidence="2" key="1">
    <citation type="submission" date="2023-06" db="EMBL/GenBank/DDBJ databases">
        <authorList>
            <person name="Delattre M."/>
        </authorList>
    </citation>
    <scope>NUCLEOTIDE SEQUENCE</scope>
    <source>
        <strain evidence="2">AF72</strain>
    </source>
</reference>
<dbReference type="Proteomes" id="UP001177023">
    <property type="component" value="Unassembled WGS sequence"/>
</dbReference>
<organism evidence="2 3">
    <name type="scientific">Mesorhabditis spiculigera</name>
    <dbReference type="NCBI Taxonomy" id="96644"/>
    <lineage>
        <taxon>Eukaryota</taxon>
        <taxon>Metazoa</taxon>
        <taxon>Ecdysozoa</taxon>
        <taxon>Nematoda</taxon>
        <taxon>Chromadorea</taxon>
        <taxon>Rhabditida</taxon>
        <taxon>Rhabditina</taxon>
        <taxon>Rhabditomorpha</taxon>
        <taxon>Rhabditoidea</taxon>
        <taxon>Rhabditidae</taxon>
        <taxon>Mesorhabditinae</taxon>
        <taxon>Mesorhabditis</taxon>
    </lineage>
</organism>
<keyword evidence="1" id="KW-1133">Transmembrane helix</keyword>
<keyword evidence="1" id="KW-0812">Transmembrane</keyword>
<accession>A0AA36FVM3</accession>
<proteinExistence type="predicted"/>
<name>A0AA36FVM3_9BILA</name>
<feature type="non-terminal residue" evidence="2">
    <location>
        <position position="1"/>
    </location>
</feature>
<evidence type="ECO:0000256" key="1">
    <source>
        <dbReference type="SAM" id="Phobius"/>
    </source>
</evidence>
<gene>
    <name evidence="2" type="ORF">MSPICULIGERA_LOCUS5223</name>
</gene>